<dbReference type="EMBL" id="FUYJ01000002">
    <property type="protein sequence ID" value="SKA95596.1"/>
    <property type="molecule type" value="Genomic_DNA"/>
</dbReference>
<evidence type="ECO:0000313" key="1">
    <source>
        <dbReference type="EMBL" id="SKA95596.1"/>
    </source>
</evidence>
<keyword evidence="1" id="KW-0282">Flagellum</keyword>
<protein>
    <submittedName>
        <fullName evidence="1">Flagellar protein FliS</fullName>
    </submittedName>
</protein>
<organism evidence="1 2">
    <name type="scientific">Sporosarcina newyorkensis</name>
    <dbReference type="NCBI Taxonomy" id="759851"/>
    <lineage>
        <taxon>Bacteria</taxon>
        <taxon>Bacillati</taxon>
        <taxon>Bacillota</taxon>
        <taxon>Bacilli</taxon>
        <taxon>Bacillales</taxon>
        <taxon>Caryophanaceae</taxon>
        <taxon>Sporosarcina</taxon>
    </lineage>
</organism>
<dbReference type="Pfam" id="PF02561">
    <property type="entry name" value="FliS"/>
    <property type="match status" value="1"/>
</dbReference>
<evidence type="ECO:0000313" key="2">
    <source>
        <dbReference type="Proteomes" id="UP000190042"/>
    </source>
</evidence>
<dbReference type="AlphaFoldDB" id="A0A1T4Y1E4"/>
<reference evidence="2" key="1">
    <citation type="submission" date="2017-02" db="EMBL/GenBank/DDBJ databases">
        <authorList>
            <person name="Varghese N."/>
            <person name="Submissions S."/>
        </authorList>
    </citation>
    <scope>NUCLEOTIDE SEQUENCE [LARGE SCALE GENOMIC DNA]</scope>
    <source>
        <strain evidence="2">DSM 23966</strain>
    </source>
</reference>
<dbReference type="Proteomes" id="UP000190042">
    <property type="component" value="Unassembled WGS sequence"/>
</dbReference>
<dbReference type="GO" id="GO:0044780">
    <property type="term" value="P:bacterial-type flagellum assembly"/>
    <property type="evidence" value="ECO:0007669"/>
    <property type="project" value="InterPro"/>
</dbReference>
<proteinExistence type="predicted"/>
<name>A0A1T4Y1E4_9BACL</name>
<dbReference type="InterPro" id="IPR036584">
    <property type="entry name" value="FliS_sf"/>
</dbReference>
<dbReference type="SUPFAM" id="SSF101116">
    <property type="entry name" value="Flagellar export chaperone FliS"/>
    <property type="match status" value="1"/>
</dbReference>
<accession>A0A1T4Y1E4</accession>
<gene>
    <name evidence="1" type="ORF">SAMN04244570_1667</name>
</gene>
<keyword evidence="1" id="KW-0969">Cilium</keyword>
<dbReference type="RefSeq" id="WP_078817247.1">
    <property type="nucleotide sequence ID" value="NZ_FUYJ01000002.1"/>
</dbReference>
<dbReference type="InterPro" id="IPR003713">
    <property type="entry name" value="FliS"/>
</dbReference>
<dbReference type="Gene3D" id="1.20.120.340">
    <property type="entry name" value="Flagellar protein FliS"/>
    <property type="match status" value="1"/>
</dbReference>
<sequence length="132" mass="15315">MYIKRAIEVYQTTASTTTPTIDSIIQLLNEMSSLLSETQATTERVANPNVSEPLKKLQYVLFELMGVVDHRSEEGKRLVLQYVVINQSLLTVQLHKHYELLPEIREQIDQLAEAWSEARRNQRRERFTTNGL</sequence>
<keyword evidence="1" id="KW-0966">Cell projection</keyword>
<keyword evidence="2" id="KW-1185">Reference proteome</keyword>